<name>A0ABQ2EQN3_9DEIO</name>
<evidence type="ECO:0000259" key="5">
    <source>
        <dbReference type="Pfam" id="PF01321"/>
    </source>
</evidence>
<feature type="domain" description="Peptidase M24" evidence="4">
    <location>
        <begin position="159"/>
        <end position="361"/>
    </location>
</feature>
<feature type="region of interest" description="Disordered" evidence="3">
    <location>
        <begin position="1"/>
        <end position="20"/>
    </location>
</feature>
<keyword evidence="6" id="KW-0031">Aminopeptidase</keyword>
<reference evidence="7" key="1">
    <citation type="journal article" date="2019" name="Int. J. Syst. Evol. Microbiol.">
        <title>The Global Catalogue of Microorganisms (GCM) 10K type strain sequencing project: providing services to taxonomists for standard genome sequencing and annotation.</title>
        <authorList>
            <consortium name="The Broad Institute Genomics Platform"/>
            <consortium name="The Broad Institute Genome Sequencing Center for Infectious Disease"/>
            <person name="Wu L."/>
            <person name="Ma J."/>
        </authorList>
    </citation>
    <scope>NUCLEOTIDE SEQUENCE [LARGE SCALE GENOMIC DNA]</scope>
    <source>
        <strain evidence="7">JCM 30331</strain>
    </source>
</reference>
<keyword evidence="1" id="KW-0479">Metal-binding</keyword>
<dbReference type="InterPro" id="IPR029149">
    <property type="entry name" value="Creatin/AminoP/Spt16_N"/>
</dbReference>
<dbReference type="Gene3D" id="3.40.350.10">
    <property type="entry name" value="Creatinase/prolidase N-terminal domain"/>
    <property type="match status" value="1"/>
</dbReference>
<accession>A0ABQ2EQN3</accession>
<dbReference type="InterPro" id="IPR001131">
    <property type="entry name" value="Peptidase_M24B_aminopep-P_CS"/>
</dbReference>
<dbReference type="PRINTS" id="PR00599">
    <property type="entry name" value="MAPEPTIDASE"/>
</dbReference>
<comment type="caution">
    <text evidence="6">The sequence shown here is derived from an EMBL/GenBank/DDBJ whole genome shotgun (WGS) entry which is preliminary data.</text>
</comment>
<dbReference type="GO" id="GO:0004177">
    <property type="term" value="F:aminopeptidase activity"/>
    <property type="evidence" value="ECO:0007669"/>
    <property type="project" value="UniProtKB-KW"/>
</dbReference>
<evidence type="ECO:0000259" key="4">
    <source>
        <dbReference type="Pfam" id="PF00557"/>
    </source>
</evidence>
<dbReference type="Pfam" id="PF00557">
    <property type="entry name" value="Peptidase_M24"/>
    <property type="match status" value="1"/>
</dbReference>
<dbReference type="InterPro" id="IPR050659">
    <property type="entry name" value="Peptidase_M24B"/>
</dbReference>
<sequence>MSLSWGQTGTGRPLEAPPGRRVTVQGMSQLDKLRQAMGPAGVDAVWISDPANVRALSGFTSPKDAKVLVTAHAVTLYTDARYTVQAQEDSPLPAFIARPPETYQHAAPSLSGLRVGFEAEHMTVAVLEDLREHWPDAHLIPLRELGRGLRMVKTQQEIEAVRAAQALADRVYAEVRPSIRAGARERDIALDIEMRLRQAGAETAFDIIVASGPRGAMPHGVASDRVILDGELVTIDMGARLGGYHSDMTRTVAVGEPSDEMLRVYRAVLEAEEAAVAAVKPGVRAADLDTLARDILTRHGLGEAFAHSLGHGIGLEVHEGPSLRGVSTDVLEPGMLVTIEPGAYLPGVGGVRIEDLLLVTENGHEVLSRAEKDRL</sequence>
<evidence type="ECO:0000313" key="7">
    <source>
        <dbReference type="Proteomes" id="UP000647587"/>
    </source>
</evidence>
<dbReference type="PANTHER" id="PTHR46112">
    <property type="entry name" value="AMINOPEPTIDASE"/>
    <property type="match status" value="1"/>
</dbReference>
<dbReference type="SUPFAM" id="SSF53092">
    <property type="entry name" value="Creatinase/prolidase N-terminal domain"/>
    <property type="match status" value="1"/>
</dbReference>
<dbReference type="PROSITE" id="PS00491">
    <property type="entry name" value="PROLINE_PEPTIDASE"/>
    <property type="match status" value="1"/>
</dbReference>
<evidence type="ECO:0000256" key="1">
    <source>
        <dbReference type="ARBA" id="ARBA00022723"/>
    </source>
</evidence>
<evidence type="ECO:0000256" key="2">
    <source>
        <dbReference type="ARBA" id="ARBA00022801"/>
    </source>
</evidence>
<dbReference type="Gene3D" id="3.90.230.10">
    <property type="entry name" value="Creatinase/methionine aminopeptidase superfamily"/>
    <property type="match status" value="1"/>
</dbReference>
<dbReference type="InterPro" id="IPR000994">
    <property type="entry name" value="Pept_M24"/>
</dbReference>
<evidence type="ECO:0000313" key="6">
    <source>
        <dbReference type="EMBL" id="GGK20306.1"/>
    </source>
</evidence>
<evidence type="ECO:0000256" key="3">
    <source>
        <dbReference type="SAM" id="MobiDB-lite"/>
    </source>
</evidence>
<dbReference type="Pfam" id="PF01321">
    <property type="entry name" value="Creatinase_N"/>
    <property type="match status" value="1"/>
</dbReference>
<proteinExistence type="predicted"/>
<feature type="domain" description="Creatinase N-terminal" evidence="5">
    <location>
        <begin position="30"/>
        <end position="152"/>
    </location>
</feature>
<dbReference type="EMBL" id="BMPP01000004">
    <property type="protein sequence ID" value="GGK20306.1"/>
    <property type="molecule type" value="Genomic_DNA"/>
</dbReference>
<protein>
    <submittedName>
        <fullName evidence="6">Aminopeptidase</fullName>
    </submittedName>
</protein>
<dbReference type="InterPro" id="IPR000587">
    <property type="entry name" value="Creatinase_N"/>
</dbReference>
<gene>
    <name evidence="6" type="ORF">GCM10008955_12140</name>
</gene>
<dbReference type="Proteomes" id="UP000647587">
    <property type="component" value="Unassembled WGS sequence"/>
</dbReference>
<dbReference type="InterPro" id="IPR001714">
    <property type="entry name" value="Pept_M24_MAP"/>
</dbReference>
<keyword evidence="2" id="KW-0378">Hydrolase</keyword>
<dbReference type="InterPro" id="IPR036005">
    <property type="entry name" value="Creatinase/aminopeptidase-like"/>
</dbReference>
<dbReference type="PANTHER" id="PTHR46112:SF3">
    <property type="entry name" value="AMINOPEPTIDASE YPDF"/>
    <property type="match status" value="1"/>
</dbReference>
<organism evidence="6 7">
    <name type="scientific">Deinococcus malanensis</name>
    <dbReference type="NCBI Taxonomy" id="1706855"/>
    <lineage>
        <taxon>Bacteria</taxon>
        <taxon>Thermotogati</taxon>
        <taxon>Deinococcota</taxon>
        <taxon>Deinococci</taxon>
        <taxon>Deinococcales</taxon>
        <taxon>Deinococcaceae</taxon>
        <taxon>Deinococcus</taxon>
    </lineage>
</organism>
<keyword evidence="7" id="KW-1185">Reference proteome</keyword>
<dbReference type="SUPFAM" id="SSF55920">
    <property type="entry name" value="Creatinase/aminopeptidase"/>
    <property type="match status" value="1"/>
</dbReference>
<keyword evidence="6" id="KW-0645">Protease</keyword>
<dbReference type="CDD" id="cd01092">
    <property type="entry name" value="APP-like"/>
    <property type="match status" value="1"/>
</dbReference>